<protein>
    <submittedName>
        <fullName evidence="1">Uncharacterized protein</fullName>
    </submittedName>
</protein>
<dbReference type="AlphaFoldDB" id="A0A699ZS37"/>
<gene>
    <name evidence="1" type="ORF">HaLaN_21676</name>
</gene>
<accession>A0A699ZS37</accession>
<proteinExistence type="predicted"/>
<keyword evidence="2" id="KW-1185">Reference proteome</keyword>
<evidence type="ECO:0000313" key="2">
    <source>
        <dbReference type="Proteomes" id="UP000485058"/>
    </source>
</evidence>
<sequence>MATLLLHLLLLDLKVCLLLLQQLVLLLSHLLLPQGAREQAGKQR</sequence>
<evidence type="ECO:0000313" key="1">
    <source>
        <dbReference type="EMBL" id="GFH23970.1"/>
    </source>
</evidence>
<feature type="non-terminal residue" evidence="1">
    <location>
        <position position="44"/>
    </location>
</feature>
<name>A0A699ZS37_HAELA</name>
<feature type="non-terminal residue" evidence="1">
    <location>
        <position position="1"/>
    </location>
</feature>
<dbReference type="EMBL" id="BLLF01002408">
    <property type="protein sequence ID" value="GFH23970.1"/>
    <property type="molecule type" value="Genomic_DNA"/>
</dbReference>
<dbReference type="Proteomes" id="UP000485058">
    <property type="component" value="Unassembled WGS sequence"/>
</dbReference>
<organism evidence="1 2">
    <name type="scientific">Haematococcus lacustris</name>
    <name type="common">Green alga</name>
    <name type="synonym">Haematococcus pluvialis</name>
    <dbReference type="NCBI Taxonomy" id="44745"/>
    <lineage>
        <taxon>Eukaryota</taxon>
        <taxon>Viridiplantae</taxon>
        <taxon>Chlorophyta</taxon>
        <taxon>core chlorophytes</taxon>
        <taxon>Chlorophyceae</taxon>
        <taxon>CS clade</taxon>
        <taxon>Chlamydomonadales</taxon>
        <taxon>Haematococcaceae</taxon>
        <taxon>Haematococcus</taxon>
    </lineage>
</organism>
<reference evidence="1 2" key="1">
    <citation type="submission" date="2020-02" db="EMBL/GenBank/DDBJ databases">
        <title>Draft genome sequence of Haematococcus lacustris strain NIES-144.</title>
        <authorList>
            <person name="Morimoto D."/>
            <person name="Nakagawa S."/>
            <person name="Yoshida T."/>
            <person name="Sawayama S."/>
        </authorList>
    </citation>
    <scope>NUCLEOTIDE SEQUENCE [LARGE SCALE GENOMIC DNA]</scope>
    <source>
        <strain evidence="1 2">NIES-144</strain>
    </source>
</reference>
<comment type="caution">
    <text evidence="1">The sequence shown here is derived from an EMBL/GenBank/DDBJ whole genome shotgun (WGS) entry which is preliminary data.</text>
</comment>